<dbReference type="SUPFAM" id="SSF56672">
    <property type="entry name" value="DNA/RNA polymerases"/>
    <property type="match status" value="1"/>
</dbReference>
<organism evidence="3 4">
    <name type="scientific">Sesamum angolense</name>
    <dbReference type="NCBI Taxonomy" id="2727404"/>
    <lineage>
        <taxon>Eukaryota</taxon>
        <taxon>Viridiplantae</taxon>
        <taxon>Streptophyta</taxon>
        <taxon>Embryophyta</taxon>
        <taxon>Tracheophyta</taxon>
        <taxon>Spermatophyta</taxon>
        <taxon>Magnoliopsida</taxon>
        <taxon>eudicotyledons</taxon>
        <taxon>Gunneridae</taxon>
        <taxon>Pentapetalae</taxon>
        <taxon>asterids</taxon>
        <taxon>lamiids</taxon>
        <taxon>Lamiales</taxon>
        <taxon>Pedaliaceae</taxon>
        <taxon>Sesamum</taxon>
    </lineage>
</organism>
<feature type="domain" description="Reverse transcriptase Ty1/copia-type" evidence="1">
    <location>
        <begin position="493"/>
        <end position="571"/>
    </location>
</feature>
<evidence type="ECO:0000313" key="3">
    <source>
        <dbReference type="EMBL" id="KAK4388219.1"/>
    </source>
</evidence>
<evidence type="ECO:0000259" key="1">
    <source>
        <dbReference type="Pfam" id="PF07727"/>
    </source>
</evidence>
<dbReference type="Pfam" id="PF07727">
    <property type="entry name" value="RVT_2"/>
    <property type="match status" value="1"/>
</dbReference>
<sequence>MASSSHTVPENASFSIGSGNDVVSTRINALEYSGMIMISSPLNGNNWLSWSRSVRIELEARDKLGFIDGTCVRPADGAADLRQWVITDSTVRTWILNTISKDIVNAFLYANSAHSLWLELEARYGGCDGTLLYKIQRDISTTSQDQVDTTQLIQFLMGLNEPFDNIRSQILTLEPLPSVNKAYSMILRVERQRQVNMEFTETGENSVMYAKPFERRDNTGSRNFMRHKGPVDKKNLFCEVCNKQGHSKETCFKILVTEIIQPKVEDKNSGTGNDLVAELMEALRLVQSSKLPQEPVKVHFAHMDEMAGMDLTSKHILAIGNQIDKLYYWNKRSFASDSSLTFQQAINLVTWSFLMHTKSETVNILSSFITKISTQFDVKVKSIRTDNDSLSVPSSPSPPLRRSLRQPHPPAWLVDFQCHSSTSHSFDHPVLASSHVQFMAALSTVQEPKTYIQAKGCPEWEEANKQELAALDKNCTWEIVDMPSDKKAIGSKFFPVAKAVTVRTHLVVAASFGWAIHQADVNNAFLHEFLDEEIYMTAPDGYPIPPGKVYKLRRSLYGLKQASKQWNQELTPATPLPLGIKLTVVTDSPLLDPEPYRRLVGRLLYLSFMRPDISYGAQQLRQFVHKPCKAHMDATTHLKTKKQTTVATFTAEAEYRSMGTTAAVHIVANPVFHQRTKHLEIDCHLVRDKFEEGFVLPSHILGDCSLPICSLSLSLALLSSQLYPSWARFVTPLSTLGG</sequence>
<dbReference type="Pfam" id="PF14244">
    <property type="entry name" value="Retrotran_gag_3"/>
    <property type="match status" value="1"/>
</dbReference>
<dbReference type="EMBL" id="JACGWL010000014">
    <property type="protein sequence ID" value="KAK4388219.1"/>
    <property type="molecule type" value="Genomic_DNA"/>
</dbReference>
<protein>
    <submittedName>
        <fullName evidence="3">Retrovirus-related Pol polyprotein from transposon RE2</fullName>
    </submittedName>
</protein>
<evidence type="ECO:0000313" key="4">
    <source>
        <dbReference type="Proteomes" id="UP001289374"/>
    </source>
</evidence>
<dbReference type="PANTHER" id="PTHR37610">
    <property type="entry name" value="CCHC-TYPE DOMAIN-CONTAINING PROTEIN"/>
    <property type="match status" value="1"/>
</dbReference>
<dbReference type="CDD" id="cd09272">
    <property type="entry name" value="RNase_HI_RT_Ty1"/>
    <property type="match status" value="1"/>
</dbReference>
<dbReference type="AlphaFoldDB" id="A0AAE2BK29"/>
<dbReference type="InterPro" id="IPR013103">
    <property type="entry name" value="RVT_2"/>
</dbReference>
<dbReference type="PANTHER" id="PTHR37610:SF40">
    <property type="entry name" value="OS01G0909600 PROTEIN"/>
    <property type="match status" value="1"/>
</dbReference>
<keyword evidence="4" id="KW-1185">Reference proteome</keyword>
<comment type="caution">
    <text evidence="3">The sequence shown here is derived from an EMBL/GenBank/DDBJ whole genome shotgun (WGS) entry which is preliminary data.</text>
</comment>
<dbReference type="InterPro" id="IPR043502">
    <property type="entry name" value="DNA/RNA_pol_sf"/>
</dbReference>
<evidence type="ECO:0000259" key="2">
    <source>
        <dbReference type="Pfam" id="PF14244"/>
    </source>
</evidence>
<feature type="domain" description="Retrotransposon Copia-like N-terminal" evidence="2">
    <location>
        <begin position="33"/>
        <end position="75"/>
    </location>
</feature>
<dbReference type="InterPro" id="IPR029472">
    <property type="entry name" value="Copia-like_N"/>
</dbReference>
<reference evidence="3" key="2">
    <citation type="journal article" date="2024" name="Plant">
        <title>Genomic evolution and insights into agronomic trait innovations of Sesamum species.</title>
        <authorList>
            <person name="Miao H."/>
            <person name="Wang L."/>
            <person name="Qu L."/>
            <person name="Liu H."/>
            <person name="Sun Y."/>
            <person name="Le M."/>
            <person name="Wang Q."/>
            <person name="Wei S."/>
            <person name="Zheng Y."/>
            <person name="Lin W."/>
            <person name="Duan Y."/>
            <person name="Cao H."/>
            <person name="Xiong S."/>
            <person name="Wang X."/>
            <person name="Wei L."/>
            <person name="Li C."/>
            <person name="Ma Q."/>
            <person name="Ju M."/>
            <person name="Zhao R."/>
            <person name="Li G."/>
            <person name="Mu C."/>
            <person name="Tian Q."/>
            <person name="Mei H."/>
            <person name="Zhang T."/>
            <person name="Gao T."/>
            <person name="Zhang H."/>
        </authorList>
    </citation>
    <scope>NUCLEOTIDE SEQUENCE</scope>
    <source>
        <strain evidence="3">K16</strain>
    </source>
</reference>
<dbReference type="Proteomes" id="UP001289374">
    <property type="component" value="Unassembled WGS sequence"/>
</dbReference>
<name>A0AAE2BK29_9LAMI</name>
<reference evidence="3" key="1">
    <citation type="submission" date="2020-06" db="EMBL/GenBank/DDBJ databases">
        <authorList>
            <person name="Li T."/>
            <person name="Hu X."/>
            <person name="Zhang T."/>
            <person name="Song X."/>
            <person name="Zhang H."/>
            <person name="Dai N."/>
            <person name="Sheng W."/>
            <person name="Hou X."/>
            <person name="Wei L."/>
        </authorList>
    </citation>
    <scope>NUCLEOTIDE SEQUENCE</scope>
    <source>
        <strain evidence="3">K16</strain>
        <tissue evidence="3">Leaf</tissue>
    </source>
</reference>
<gene>
    <name evidence="3" type="ORF">Sango_2428500</name>
</gene>
<accession>A0AAE2BK29</accession>
<proteinExistence type="predicted"/>